<comment type="subcellular location">
    <subcellularLocation>
        <location evidence="1">Membrane</location>
        <topology evidence="1">Multi-pass membrane protein</topology>
    </subcellularLocation>
</comment>
<evidence type="ECO:0000259" key="4">
    <source>
        <dbReference type="Pfam" id="PF14159"/>
    </source>
</evidence>
<feature type="region of interest" description="Disordered" evidence="2">
    <location>
        <begin position="362"/>
        <end position="383"/>
    </location>
</feature>
<feature type="region of interest" description="Disordered" evidence="2">
    <location>
        <begin position="284"/>
        <end position="314"/>
    </location>
</feature>
<feature type="transmembrane region" description="Helical" evidence="3">
    <location>
        <begin position="151"/>
        <end position="169"/>
    </location>
</feature>
<reference evidence="5" key="1">
    <citation type="journal article" date="2005" name="PLoS Biol.">
        <title>The genomes of Oryza sativa: a history of duplications.</title>
        <authorList>
            <person name="Yu J."/>
            <person name="Wang J."/>
            <person name="Lin W."/>
            <person name="Li S."/>
            <person name="Li H."/>
            <person name="Zhou J."/>
            <person name="Ni P."/>
            <person name="Dong W."/>
            <person name="Hu S."/>
            <person name="Zeng C."/>
            <person name="Zhang J."/>
            <person name="Zhang Y."/>
            <person name="Li R."/>
            <person name="Xu Z."/>
            <person name="Li S."/>
            <person name="Li X."/>
            <person name="Zheng H."/>
            <person name="Cong L."/>
            <person name="Lin L."/>
            <person name="Yin J."/>
            <person name="Geng J."/>
            <person name="Li G."/>
            <person name="Shi J."/>
            <person name="Liu J."/>
            <person name="Lv H."/>
            <person name="Li J."/>
            <person name="Wang J."/>
            <person name="Deng Y."/>
            <person name="Ran L."/>
            <person name="Shi X."/>
            <person name="Wang X."/>
            <person name="Wu Q."/>
            <person name="Li C."/>
            <person name="Ren X."/>
            <person name="Wang J."/>
            <person name="Wang X."/>
            <person name="Li D."/>
            <person name="Liu D."/>
            <person name="Zhang X."/>
            <person name="Ji Z."/>
            <person name="Zhao W."/>
            <person name="Sun Y."/>
            <person name="Zhang Z."/>
            <person name="Bao J."/>
            <person name="Han Y."/>
            <person name="Dong L."/>
            <person name="Ji J."/>
            <person name="Chen P."/>
            <person name="Wu S."/>
            <person name="Liu J."/>
            <person name="Xiao Y."/>
            <person name="Bu D."/>
            <person name="Tan J."/>
            <person name="Yang L."/>
            <person name="Ye C."/>
            <person name="Zhang J."/>
            <person name="Xu J."/>
            <person name="Zhou Y."/>
            <person name="Yu Y."/>
            <person name="Zhang B."/>
            <person name="Zhuang S."/>
            <person name="Wei H."/>
            <person name="Liu B."/>
            <person name="Lei M."/>
            <person name="Yu H."/>
            <person name="Li Y."/>
            <person name="Xu H."/>
            <person name="Wei S."/>
            <person name="He X."/>
            <person name="Fang L."/>
            <person name="Zhang Z."/>
            <person name="Zhang Y."/>
            <person name="Huang X."/>
            <person name="Su Z."/>
            <person name="Tong W."/>
            <person name="Li J."/>
            <person name="Tong Z."/>
            <person name="Li S."/>
            <person name="Ye J."/>
            <person name="Wang L."/>
            <person name="Fang L."/>
            <person name="Lei T."/>
            <person name="Chen C."/>
            <person name="Chen H."/>
            <person name="Xu Z."/>
            <person name="Li H."/>
            <person name="Huang H."/>
            <person name="Zhang F."/>
            <person name="Xu H."/>
            <person name="Li N."/>
            <person name="Zhao C."/>
            <person name="Li S."/>
            <person name="Dong L."/>
            <person name="Huang Y."/>
            <person name="Li L."/>
            <person name="Xi Y."/>
            <person name="Qi Q."/>
            <person name="Li W."/>
            <person name="Zhang B."/>
            <person name="Hu W."/>
            <person name="Zhang Y."/>
            <person name="Tian X."/>
            <person name="Jiao Y."/>
            <person name="Liang X."/>
            <person name="Jin J."/>
            <person name="Gao L."/>
            <person name="Zheng W."/>
            <person name="Hao B."/>
            <person name="Liu S."/>
            <person name="Wang W."/>
            <person name="Yuan L."/>
            <person name="Cao M."/>
            <person name="McDermott J."/>
            <person name="Samudrala R."/>
            <person name="Wang J."/>
            <person name="Wong G.K."/>
            <person name="Yang H."/>
        </authorList>
    </citation>
    <scope>NUCLEOTIDE SEQUENCE [LARGE SCALE GENOMIC DNA]</scope>
</reference>
<evidence type="ECO:0000313" key="5">
    <source>
        <dbReference type="EMBL" id="EEE65336.1"/>
    </source>
</evidence>
<evidence type="ECO:0000256" key="2">
    <source>
        <dbReference type="SAM" id="MobiDB-lite"/>
    </source>
</evidence>
<dbReference type="AlphaFoldDB" id="B9FS75"/>
<gene>
    <name evidence="5" type="ORF">OsJ_20603</name>
</gene>
<dbReference type="Pfam" id="PF14159">
    <property type="entry name" value="CAAD"/>
    <property type="match status" value="1"/>
</dbReference>
<keyword evidence="3" id="KW-1133">Transmembrane helix</keyword>
<dbReference type="InterPro" id="IPR025564">
    <property type="entry name" value="CAAD_dom"/>
</dbReference>
<protein>
    <recommendedName>
        <fullName evidence="4">Cyanobacterial aminoacyl-tRNA synthetase CAAD domain-containing protein</fullName>
    </recommendedName>
</protein>
<proteinExistence type="predicted"/>
<feature type="compositionally biased region" description="Pro residues" evidence="2">
    <location>
        <begin position="298"/>
        <end position="313"/>
    </location>
</feature>
<accession>B9FS75</accession>
<dbReference type="Proteomes" id="UP000007752">
    <property type="component" value="Chromosome 6"/>
</dbReference>
<reference evidence="5" key="2">
    <citation type="submission" date="2008-12" db="EMBL/GenBank/DDBJ databases">
        <title>Improved gene annotation of the rice (Oryza sativa) genomes.</title>
        <authorList>
            <person name="Wang J."/>
            <person name="Li R."/>
            <person name="Fan W."/>
            <person name="Huang Q."/>
            <person name="Zhang J."/>
            <person name="Zhou Y."/>
            <person name="Hu Y."/>
            <person name="Zi S."/>
            <person name="Li J."/>
            <person name="Ni P."/>
            <person name="Zheng H."/>
            <person name="Zhang Y."/>
            <person name="Zhao M."/>
            <person name="Hao Q."/>
            <person name="McDermott J."/>
            <person name="Samudrala R."/>
            <person name="Kristiansen K."/>
            <person name="Wong G.K.-S."/>
        </authorList>
    </citation>
    <scope>NUCLEOTIDE SEQUENCE</scope>
</reference>
<dbReference type="GO" id="GO:0016020">
    <property type="term" value="C:membrane"/>
    <property type="evidence" value="ECO:0007669"/>
    <property type="project" value="UniProtKB-SubCell"/>
</dbReference>
<feature type="transmembrane region" description="Helical" evidence="3">
    <location>
        <begin position="181"/>
        <end position="200"/>
    </location>
</feature>
<keyword evidence="3" id="KW-0472">Membrane</keyword>
<dbReference type="EMBL" id="CM000143">
    <property type="protein sequence ID" value="EEE65336.1"/>
    <property type="molecule type" value="Genomic_DNA"/>
</dbReference>
<dbReference type="GO" id="GO:0009579">
    <property type="term" value="C:thylakoid"/>
    <property type="evidence" value="ECO:0007669"/>
    <property type="project" value="InterPro"/>
</dbReference>
<evidence type="ECO:0000256" key="3">
    <source>
        <dbReference type="SAM" id="Phobius"/>
    </source>
</evidence>
<evidence type="ECO:0000256" key="1">
    <source>
        <dbReference type="ARBA" id="ARBA00004141"/>
    </source>
</evidence>
<dbReference type="InterPro" id="IPR033344">
    <property type="entry name" value="CURT1"/>
</dbReference>
<sequence length="383" mass="40879">MDALVCTKALATAMAAGRFPLPQGRLPPVSRGKPSPPFGSRRCLPNRGLLRLRCARGVDWTDPSFVAVAEKPDAGAEAWKALASAGGGGIEEEEDGPFEAINGDGGYSVEESVVLPPFEQSLVAAVADSVEDDALSQALSSKLDFKETSTFVMYGSGAFIAGWILSAVVSAIDSIPLFPKILQIVGLGYTIWFSTRYLLFKENRDELFVKVDDLKRKITGYASTAAFPLSSLAPSLYSLSTEEDGGAIRVVDAVIGPLIDRGSRACGDAVAAETDMEVRGLSLASSSSPSSFRQQVAPDPPLLSLPPSPPPTPTVGEHELMVQLPCYLQELHLLREIVSVKLELPFPKRLLVLDQAAATLHKMTPPHAGGSDEVHLSRSGRRR</sequence>
<dbReference type="PANTHER" id="PTHR33222:SF37">
    <property type="entry name" value="OS06G0217700 PROTEIN"/>
    <property type="match status" value="1"/>
</dbReference>
<keyword evidence="3" id="KW-0812">Transmembrane</keyword>
<feature type="domain" description="Cyanobacterial aminoacyl-tRNA synthetase CAAD" evidence="4">
    <location>
        <begin position="146"/>
        <end position="220"/>
    </location>
</feature>
<dbReference type="PANTHER" id="PTHR33222">
    <property type="match status" value="1"/>
</dbReference>
<name>B9FS75_ORYSJ</name>
<organism evidence="5">
    <name type="scientific">Oryza sativa subsp. japonica</name>
    <name type="common">Rice</name>
    <dbReference type="NCBI Taxonomy" id="39947"/>
    <lineage>
        <taxon>Eukaryota</taxon>
        <taxon>Viridiplantae</taxon>
        <taxon>Streptophyta</taxon>
        <taxon>Embryophyta</taxon>
        <taxon>Tracheophyta</taxon>
        <taxon>Spermatophyta</taxon>
        <taxon>Magnoliopsida</taxon>
        <taxon>Liliopsida</taxon>
        <taxon>Poales</taxon>
        <taxon>Poaceae</taxon>
        <taxon>BOP clade</taxon>
        <taxon>Oryzoideae</taxon>
        <taxon>Oryzeae</taxon>
        <taxon>Oryzinae</taxon>
        <taxon>Oryza</taxon>
        <taxon>Oryza sativa</taxon>
    </lineage>
</organism>